<reference evidence="10" key="1">
    <citation type="journal article" date="2022" name="Front. Genet.">
        <title>Chromosome-Scale Assembly of the Dendrobium nobile Genome Provides Insights Into the Molecular Mechanism of the Biosynthesis of the Medicinal Active Ingredient of Dendrobium.</title>
        <authorList>
            <person name="Xu Q."/>
            <person name="Niu S.-C."/>
            <person name="Li K.-L."/>
            <person name="Zheng P.-J."/>
            <person name="Zhang X.-J."/>
            <person name="Jia Y."/>
            <person name="Liu Y."/>
            <person name="Niu Y.-X."/>
            <person name="Yu L.-H."/>
            <person name="Chen D.-F."/>
            <person name="Zhang G.-Q."/>
        </authorList>
    </citation>
    <scope>NUCLEOTIDE SEQUENCE</scope>
    <source>
        <tissue evidence="10">Leaf</tissue>
    </source>
</reference>
<evidence type="ECO:0000256" key="3">
    <source>
        <dbReference type="ARBA" id="ARBA00022737"/>
    </source>
</evidence>
<dbReference type="EMBL" id="JAGYWB010000003">
    <property type="protein sequence ID" value="KAI0527326.1"/>
    <property type="molecule type" value="Genomic_DNA"/>
</dbReference>
<accession>A0A8T3C8J9</accession>
<gene>
    <name evidence="10" type="ORF">KFK09_002926</name>
</gene>
<feature type="repeat" description="ANK" evidence="7">
    <location>
        <begin position="139"/>
        <end position="161"/>
    </location>
</feature>
<dbReference type="Pfam" id="PF12796">
    <property type="entry name" value="Ank_2"/>
    <property type="match status" value="4"/>
</dbReference>
<evidence type="ECO:0000256" key="8">
    <source>
        <dbReference type="SAM" id="Phobius"/>
    </source>
</evidence>
<organism evidence="10 11">
    <name type="scientific">Dendrobium nobile</name>
    <name type="common">Orchid</name>
    <dbReference type="NCBI Taxonomy" id="94219"/>
    <lineage>
        <taxon>Eukaryota</taxon>
        <taxon>Viridiplantae</taxon>
        <taxon>Streptophyta</taxon>
        <taxon>Embryophyta</taxon>
        <taxon>Tracheophyta</taxon>
        <taxon>Spermatophyta</taxon>
        <taxon>Magnoliopsida</taxon>
        <taxon>Liliopsida</taxon>
        <taxon>Asparagales</taxon>
        <taxon>Orchidaceae</taxon>
        <taxon>Epidendroideae</taxon>
        <taxon>Malaxideae</taxon>
        <taxon>Dendrobiinae</taxon>
        <taxon>Dendrobium</taxon>
    </lineage>
</organism>
<evidence type="ECO:0000313" key="11">
    <source>
        <dbReference type="Proteomes" id="UP000829196"/>
    </source>
</evidence>
<feature type="transmembrane region" description="Helical" evidence="8">
    <location>
        <begin position="522"/>
        <end position="546"/>
    </location>
</feature>
<comment type="subcellular location">
    <subcellularLocation>
        <location evidence="1">Membrane</location>
        <topology evidence="1">Multi-pass membrane protein</topology>
    </subcellularLocation>
</comment>
<dbReference type="InterPro" id="IPR002110">
    <property type="entry name" value="Ankyrin_rpt"/>
</dbReference>
<feature type="repeat" description="ANK" evidence="7">
    <location>
        <begin position="308"/>
        <end position="332"/>
    </location>
</feature>
<dbReference type="AlphaFoldDB" id="A0A8T3C8J9"/>
<dbReference type="Pfam" id="PF13962">
    <property type="entry name" value="PGG"/>
    <property type="match status" value="1"/>
</dbReference>
<proteinExistence type="predicted"/>
<keyword evidence="4 8" id="KW-1133">Transmembrane helix</keyword>
<dbReference type="SMR" id="A0A8T3C8J9"/>
<evidence type="ECO:0000256" key="1">
    <source>
        <dbReference type="ARBA" id="ARBA00004141"/>
    </source>
</evidence>
<dbReference type="SUPFAM" id="SSF48403">
    <property type="entry name" value="Ankyrin repeat"/>
    <property type="match status" value="1"/>
</dbReference>
<dbReference type="PROSITE" id="PS50297">
    <property type="entry name" value="ANK_REP_REGION"/>
    <property type="match status" value="3"/>
</dbReference>
<evidence type="ECO:0000313" key="10">
    <source>
        <dbReference type="EMBL" id="KAI0527326.1"/>
    </source>
</evidence>
<dbReference type="Proteomes" id="UP000829196">
    <property type="component" value="Unassembled WGS sequence"/>
</dbReference>
<feature type="transmembrane region" description="Helical" evidence="8">
    <location>
        <begin position="406"/>
        <end position="426"/>
    </location>
</feature>
<feature type="domain" description="PGG" evidence="9">
    <location>
        <begin position="400"/>
        <end position="515"/>
    </location>
</feature>
<sequence length="567" mass="62925">MDPIFLSAVIDGNMDIVSRLIREDQTRLYGMTIKRNNILHIAANLGNDWLITEACNNLELNLLLHQNSKGDTIIHLAARAGHDNILSLLIDHGVGLQMTGVLNHNRDSALHEAARCGHVNAVRKLLPVGETMASMVNGDGESPLYLAVVSGSVEIVEMLLRCAVVEYGGPRGQTALHAAVWGSYEIAQMLLERMPTLNRQADASLSAPIHYAVSLQDVRMVRLLLQANTTVAHLLDGNGHSAIHIAASKDYTNIIWEILWHCPDAIELIDRDGNNFLHVAANKDATAVVKLVLSNPLFIHSINETNHKGNTPLHLAAMNHNIEIVHLLMSNSRVNKNVINCEDLTPLDVALSTDASKFGFRRKKMIKALRSNDTKFDLRRMEIIMSEDQGCSEEELDRHRTMTNNLALVAVLIATVTFAAAFTLPGGYNSDDSNKGQGMAILAKKLAFKVFLISDTIAMISSMFVTFLLIYSSSPDYNSSLERDLRISAIIFAMKFLKFALGGMLVAFSMCIYVVVVSQCSWLAYLICGMTIFIPIIVWILDDLIWAHWLKREKRLSEMNILDLVDH</sequence>
<feature type="transmembrane region" description="Helical" evidence="8">
    <location>
        <begin position="446"/>
        <end position="471"/>
    </location>
</feature>
<dbReference type="PROSITE" id="PS50088">
    <property type="entry name" value="ANK_REPEAT"/>
    <property type="match status" value="3"/>
</dbReference>
<evidence type="ECO:0000256" key="5">
    <source>
        <dbReference type="ARBA" id="ARBA00023043"/>
    </source>
</evidence>
<name>A0A8T3C8J9_DENNO</name>
<feature type="transmembrane region" description="Helical" evidence="8">
    <location>
        <begin position="492"/>
        <end position="516"/>
    </location>
</feature>
<evidence type="ECO:0000256" key="4">
    <source>
        <dbReference type="ARBA" id="ARBA00022989"/>
    </source>
</evidence>
<evidence type="ECO:0000256" key="6">
    <source>
        <dbReference type="ARBA" id="ARBA00023136"/>
    </source>
</evidence>
<dbReference type="PANTHER" id="PTHR24186">
    <property type="entry name" value="PROTEIN PHOSPHATASE 1 REGULATORY SUBUNIT"/>
    <property type="match status" value="1"/>
</dbReference>
<feature type="repeat" description="ANK" evidence="7">
    <location>
        <begin position="69"/>
        <end position="101"/>
    </location>
</feature>
<evidence type="ECO:0000256" key="7">
    <source>
        <dbReference type="PROSITE-ProRule" id="PRU00023"/>
    </source>
</evidence>
<dbReference type="GO" id="GO:0005886">
    <property type="term" value="C:plasma membrane"/>
    <property type="evidence" value="ECO:0007669"/>
    <property type="project" value="TreeGrafter"/>
</dbReference>
<evidence type="ECO:0000256" key="2">
    <source>
        <dbReference type="ARBA" id="ARBA00022692"/>
    </source>
</evidence>
<dbReference type="OrthoDB" id="10040922at2759"/>
<dbReference type="PANTHER" id="PTHR24186:SF50">
    <property type="entry name" value="ANKYRIN REPEAT-CONTAINING PROTEIN ITN1-LIKE ISOFORM X1"/>
    <property type="match status" value="1"/>
</dbReference>
<keyword evidence="5 7" id="KW-0040">ANK repeat</keyword>
<dbReference type="SMART" id="SM00248">
    <property type="entry name" value="ANK"/>
    <property type="match status" value="9"/>
</dbReference>
<protein>
    <recommendedName>
        <fullName evidence="9">PGG domain-containing protein</fullName>
    </recommendedName>
</protein>
<keyword evidence="11" id="KW-1185">Reference proteome</keyword>
<dbReference type="Gene3D" id="1.25.40.20">
    <property type="entry name" value="Ankyrin repeat-containing domain"/>
    <property type="match status" value="1"/>
</dbReference>
<keyword evidence="6 8" id="KW-0472">Membrane</keyword>
<keyword evidence="2 8" id="KW-0812">Transmembrane</keyword>
<evidence type="ECO:0000259" key="9">
    <source>
        <dbReference type="Pfam" id="PF13962"/>
    </source>
</evidence>
<comment type="caution">
    <text evidence="10">The sequence shown here is derived from an EMBL/GenBank/DDBJ whole genome shotgun (WGS) entry which is preliminary data.</text>
</comment>
<dbReference type="InterPro" id="IPR026961">
    <property type="entry name" value="PGG_dom"/>
</dbReference>
<dbReference type="InterPro" id="IPR036770">
    <property type="entry name" value="Ankyrin_rpt-contain_sf"/>
</dbReference>
<keyword evidence="3" id="KW-0677">Repeat</keyword>